<reference evidence="2" key="1">
    <citation type="submission" date="2014-11" db="EMBL/GenBank/DDBJ databases">
        <authorList>
            <person name="Amaro Gonzalez C."/>
        </authorList>
    </citation>
    <scope>NUCLEOTIDE SEQUENCE</scope>
</reference>
<dbReference type="AlphaFoldDB" id="A0A0E9WBQ7"/>
<dbReference type="EMBL" id="GBXM01021562">
    <property type="protein sequence ID" value="JAH87015.1"/>
    <property type="molecule type" value="Transcribed_RNA"/>
</dbReference>
<proteinExistence type="predicted"/>
<name>A0A0E9WBQ7_ANGAN</name>
<protein>
    <recommendedName>
        <fullName evidence="1">VLIG-type G domain-containing protein</fullName>
    </recommendedName>
</protein>
<feature type="domain" description="VLIG-type G" evidence="1">
    <location>
        <begin position="1"/>
        <end position="54"/>
    </location>
</feature>
<evidence type="ECO:0000259" key="1">
    <source>
        <dbReference type="PROSITE" id="PS51717"/>
    </source>
</evidence>
<accession>A0A0E9WBQ7</accession>
<dbReference type="PROSITE" id="PS51717">
    <property type="entry name" value="G_VLIG"/>
    <property type="match status" value="1"/>
</dbReference>
<reference evidence="2" key="2">
    <citation type="journal article" date="2015" name="Fish Shellfish Immunol.">
        <title>Early steps in the European eel (Anguilla anguilla)-Vibrio vulnificus interaction in the gills: Role of the RtxA13 toxin.</title>
        <authorList>
            <person name="Callol A."/>
            <person name="Pajuelo D."/>
            <person name="Ebbesson L."/>
            <person name="Teles M."/>
            <person name="MacKenzie S."/>
            <person name="Amaro C."/>
        </authorList>
    </citation>
    <scope>NUCLEOTIDE SEQUENCE</scope>
</reference>
<dbReference type="GO" id="GO:0005525">
    <property type="term" value="F:GTP binding"/>
    <property type="evidence" value="ECO:0007669"/>
    <property type="project" value="InterPro"/>
</dbReference>
<dbReference type="InterPro" id="IPR030383">
    <property type="entry name" value="G_VLIG_dom"/>
</dbReference>
<evidence type="ECO:0000313" key="2">
    <source>
        <dbReference type="EMBL" id="JAH87015.1"/>
    </source>
</evidence>
<sequence>MWTHRCYYFKNLLKGDPPMAPPNPSYTQNVQKLKDKLLSITKWQPDCRLPHCLR</sequence>
<organism evidence="2">
    <name type="scientific">Anguilla anguilla</name>
    <name type="common">European freshwater eel</name>
    <name type="synonym">Muraena anguilla</name>
    <dbReference type="NCBI Taxonomy" id="7936"/>
    <lineage>
        <taxon>Eukaryota</taxon>
        <taxon>Metazoa</taxon>
        <taxon>Chordata</taxon>
        <taxon>Craniata</taxon>
        <taxon>Vertebrata</taxon>
        <taxon>Euteleostomi</taxon>
        <taxon>Actinopterygii</taxon>
        <taxon>Neopterygii</taxon>
        <taxon>Teleostei</taxon>
        <taxon>Anguilliformes</taxon>
        <taxon>Anguillidae</taxon>
        <taxon>Anguilla</taxon>
    </lineage>
</organism>